<dbReference type="AlphaFoldDB" id="A0A0F9M749"/>
<gene>
    <name evidence="1" type="ORF">LCGC14_1191100</name>
</gene>
<comment type="caution">
    <text evidence="1">The sequence shown here is derived from an EMBL/GenBank/DDBJ whole genome shotgun (WGS) entry which is preliminary data.</text>
</comment>
<reference evidence="1" key="1">
    <citation type="journal article" date="2015" name="Nature">
        <title>Complex archaea that bridge the gap between prokaryotes and eukaryotes.</title>
        <authorList>
            <person name="Spang A."/>
            <person name="Saw J.H."/>
            <person name="Jorgensen S.L."/>
            <person name="Zaremba-Niedzwiedzka K."/>
            <person name="Martijn J."/>
            <person name="Lind A.E."/>
            <person name="van Eijk R."/>
            <person name="Schleper C."/>
            <person name="Guy L."/>
            <person name="Ettema T.J."/>
        </authorList>
    </citation>
    <scope>NUCLEOTIDE SEQUENCE</scope>
</reference>
<proteinExistence type="predicted"/>
<dbReference type="EMBL" id="LAZR01006047">
    <property type="protein sequence ID" value="KKM95146.1"/>
    <property type="molecule type" value="Genomic_DNA"/>
</dbReference>
<accession>A0A0F9M749</accession>
<organism evidence="1">
    <name type="scientific">marine sediment metagenome</name>
    <dbReference type="NCBI Taxonomy" id="412755"/>
    <lineage>
        <taxon>unclassified sequences</taxon>
        <taxon>metagenomes</taxon>
        <taxon>ecological metagenomes</taxon>
    </lineage>
</organism>
<name>A0A0F9M749_9ZZZZ</name>
<sequence length="136" mass="16396">MEEKINIFGWKGQDKIEVGEDNNNYEVIEHRQEKHSGEIKKNSHIIPKVNVQVVKQIIDQMEQHTTHTSKYLARKLINHYRWHEKEGINEEVFMSALWGGKYRAKYYFPFLYYPLKILEDKRIIYYGGRGQIIRLK</sequence>
<evidence type="ECO:0000313" key="1">
    <source>
        <dbReference type="EMBL" id="KKM95146.1"/>
    </source>
</evidence>
<protein>
    <submittedName>
        <fullName evidence="1">Uncharacterized protein</fullName>
    </submittedName>
</protein>